<reference evidence="1" key="2">
    <citation type="journal article" date="2014" name="ISME J.">
        <title>Microbial stratification in low pH oxic and suboxic macroscopic growths along an acid mine drainage.</title>
        <authorList>
            <person name="Mendez-Garcia C."/>
            <person name="Mesa V."/>
            <person name="Sprenger R.R."/>
            <person name="Richter M."/>
            <person name="Diez M.S."/>
            <person name="Solano J."/>
            <person name="Bargiela R."/>
            <person name="Golyshina O.V."/>
            <person name="Manteca A."/>
            <person name="Ramos J.L."/>
            <person name="Gallego J.R."/>
            <person name="Llorente I."/>
            <person name="Martins Dos Santos V.A."/>
            <person name="Jensen O.N."/>
            <person name="Pelaez A.I."/>
            <person name="Sanchez J."/>
            <person name="Ferrer M."/>
        </authorList>
    </citation>
    <scope>NUCLEOTIDE SEQUENCE</scope>
</reference>
<accession>T1AMM2</accession>
<name>T1AMM2_9ZZZZ</name>
<protein>
    <submittedName>
        <fullName evidence="1">Uncharacterized protein</fullName>
    </submittedName>
</protein>
<proteinExistence type="predicted"/>
<comment type="caution">
    <text evidence="1">The sequence shown here is derived from an EMBL/GenBank/DDBJ whole genome shotgun (WGS) entry which is preliminary data.</text>
</comment>
<evidence type="ECO:0000313" key="1">
    <source>
        <dbReference type="EMBL" id="EQD57718.1"/>
    </source>
</evidence>
<organism evidence="1">
    <name type="scientific">mine drainage metagenome</name>
    <dbReference type="NCBI Taxonomy" id="410659"/>
    <lineage>
        <taxon>unclassified sequences</taxon>
        <taxon>metagenomes</taxon>
        <taxon>ecological metagenomes</taxon>
    </lineage>
</organism>
<sequence length="169" mass="19119">PSIESIRLYRISKDDLIAAEAETRSLLSEAMSVLDHGLSKRFKSIRRDMNDSSFGIVKAVNSQSRQLAMLSYTLGMPEAIEFQGQEDIYFTCNRVSDYVYRFTRTSRDYPWLVESYRIIYERGSPFVEDRSGSISLSITDTNGNMADELGMVCVFDSRGISDHDGIIGV</sequence>
<dbReference type="EMBL" id="AUZZ01003163">
    <property type="protein sequence ID" value="EQD57718.1"/>
    <property type="molecule type" value="Genomic_DNA"/>
</dbReference>
<reference evidence="1" key="1">
    <citation type="submission" date="2013-08" db="EMBL/GenBank/DDBJ databases">
        <authorList>
            <person name="Mendez C."/>
            <person name="Richter M."/>
            <person name="Ferrer M."/>
            <person name="Sanchez J."/>
        </authorList>
    </citation>
    <scope>NUCLEOTIDE SEQUENCE</scope>
</reference>
<gene>
    <name evidence="1" type="ORF">B2A_04678</name>
</gene>
<dbReference type="AlphaFoldDB" id="T1AMM2"/>
<feature type="non-terminal residue" evidence="1">
    <location>
        <position position="1"/>
    </location>
</feature>